<proteinExistence type="predicted"/>
<dbReference type="EMBL" id="ML736153">
    <property type="protein sequence ID" value="KAE8383819.1"/>
    <property type="molecule type" value="Genomic_DNA"/>
</dbReference>
<reference evidence="2 3" key="1">
    <citation type="submission" date="2019-04" db="EMBL/GenBank/DDBJ databases">
        <title>Friends and foes A comparative genomics studyof 23 Aspergillus species from section Flavi.</title>
        <authorList>
            <consortium name="DOE Joint Genome Institute"/>
            <person name="Kjaerbolling I."/>
            <person name="Vesth T."/>
            <person name="Frisvad J.C."/>
            <person name="Nybo J.L."/>
            <person name="Theobald S."/>
            <person name="Kildgaard S."/>
            <person name="Isbrandt T."/>
            <person name="Kuo A."/>
            <person name="Sato A."/>
            <person name="Lyhne E.K."/>
            <person name="Kogle M.E."/>
            <person name="Wiebenga A."/>
            <person name="Kun R.S."/>
            <person name="Lubbers R.J."/>
            <person name="Makela M.R."/>
            <person name="Barry K."/>
            <person name="Chovatia M."/>
            <person name="Clum A."/>
            <person name="Daum C."/>
            <person name="Haridas S."/>
            <person name="He G."/>
            <person name="LaButti K."/>
            <person name="Lipzen A."/>
            <person name="Mondo S."/>
            <person name="Riley R."/>
            <person name="Salamov A."/>
            <person name="Simmons B.A."/>
            <person name="Magnuson J.K."/>
            <person name="Henrissat B."/>
            <person name="Mortensen U.H."/>
            <person name="Larsen T.O."/>
            <person name="Devries R.P."/>
            <person name="Grigoriev I.V."/>
            <person name="Machida M."/>
            <person name="Baker S.E."/>
            <person name="Andersen M.R."/>
        </authorList>
    </citation>
    <scope>NUCLEOTIDE SEQUENCE [LARGE SCALE GENOMIC DNA]</scope>
    <source>
        <strain evidence="2 3">IBT 29228</strain>
    </source>
</reference>
<evidence type="ECO:0000313" key="2">
    <source>
        <dbReference type="EMBL" id="KAE8383819.1"/>
    </source>
</evidence>
<keyword evidence="3" id="KW-1185">Reference proteome</keyword>
<protein>
    <submittedName>
        <fullName evidence="2">Uncharacterized protein</fullName>
    </submittedName>
</protein>
<accession>A0A5N7BPW6</accession>
<evidence type="ECO:0000313" key="3">
    <source>
        <dbReference type="Proteomes" id="UP000326198"/>
    </source>
</evidence>
<name>A0A5N7BPW6_9EURO</name>
<gene>
    <name evidence="2" type="ORF">BDV26DRAFT_250847</name>
</gene>
<organism evidence="2 3">
    <name type="scientific">Aspergillus bertholletiae</name>
    <dbReference type="NCBI Taxonomy" id="1226010"/>
    <lineage>
        <taxon>Eukaryota</taxon>
        <taxon>Fungi</taxon>
        <taxon>Dikarya</taxon>
        <taxon>Ascomycota</taxon>
        <taxon>Pezizomycotina</taxon>
        <taxon>Eurotiomycetes</taxon>
        <taxon>Eurotiomycetidae</taxon>
        <taxon>Eurotiales</taxon>
        <taxon>Aspergillaceae</taxon>
        <taxon>Aspergillus</taxon>
        <taxon>Aspergillus subgen. Circumdati</taxon>
    </lineage>
</organism>
<feature type="compositionally biased region" description="Polar residues" evidence="1">
    <location>
        <begin position="50"/>
        <end position="63"/>
    </location>
</feature>
<dbReference type="AlphaFoldDB" id="A0A5N7BPW6"/>
<sequence>MAVRWTLLRRLIPVRREKNSHRLLLLVVGPGHTTGRSRSRRNPEQPMQRVPTNRESTPGQFPINTRLLCRHPRVSLLRQGLRSYGLGSVFSLLGESPAQSK</sequence>
<feature type="region of interest" description="Disordered" evidence="1">
    <location>
        <begin position="29"/>
        <end position="63"/>
    </location>
</feature>
<dbReference type="Proteomes" id="UP000326198">
    <property type="component" value="Unassembled WGS sequence"/>
</dbReference>
<evidence type="ECO:0000256" key="1">
    <source>
        <dbReference type="SAM" id="MobiDB-lite"/>
    </source>
</evidence>